<organism evidence="3 4">
    <name type="scientific">Conger conger</name>
    <name type="common">Conger eel</name>
    <name type="synonym">Muraena conger</name>
    <dbReference type="NCBI Taxonomy" id="82655"/>
    <lineage>
        <taxon>Eukaryota</taxon>
        <taxon>Metazoa</taxon>
        <taxon>Chordata</taxon>
        <taxon>Craniata</taxon>
        <taxon>Vertebrata</taxon>
        <taxon>Euteleostomi</taxon>
        <taxon>Actinopterygii</taxon>
        <taxon>Neopterygii</taxon>
        <taxon>Teleostei</taxon>
        <taxon>Anguilliformes</taxon>
        <taxon>Congridae</taxon>
        <taxon>Conger</taxon>
    </lineage>
</organism>
<evidence type="ECO:0000313" key="3">
    <source>
        <dbReference type="EMBL" id="KAJ8281517.1"/>
    </source>
</evidence>
<sequence>MFDFPLGKDKDGKIRRPMNAFLVWARIHRPGLTRANPSATSQEISVQMGEEWRRLSEEQKLPYYEEAFKLRIKHEKEFPVSGGRPAEGAMFITTAMTSEDGSISYTLATGHSEQALPQVTWIIPQATSSAPPITLSPCQPGHAPFPSGYQWGDGSPGVPVPFFLPTYQEPVLAPVDGAIMPGSYREEVQMQPFYCPTTSHTRTTEEGPDHTQHTLTAGHSEQVTWTCQPGPTPFPSGHQWGEGSPGMPVFLSAYHEPVLAPVGGTIVPVPYREPAYSYPECPAAAGGDAGCSERLQDPDMMQALRRALAGAGELGGEFSAPPPESACLLQLLGLMDDGGEAPCSV</sequence>
<dbReference type="GO" id="GO:0005634">
    <property type="term" value="C:nucleus"/>
    <property type="evidence" value="ECO:0007669"/>
    <property type="project" value="UniProtKB-UniRule"/>
</dbReference>
<name>A0A9Q1I2T9_CONCO</name>
<keyword evidence="4" id="KW-1185">Reference proteome</keyword>
<dbReference type="SMART" id="SM00398">
    <property type="entry name" value="HMG"/>
    <property type="match status" value="1"/>
</dbReference>
<evidence type="ECO:0000259" key="2">
    <source>
        <dbReference type="PROSITE" id="PS50118"/>
    </source>
</evidence>
<dbReference type="Proteomes" id="UP001152803">
    <property type="component" value="Unassembled WGS sequence"/>
</dbReference>
<gene>
    <name evidence="3" type="ORF">COCON_G00040360</name>
</gene>
<dbReference type="GO" id="GO:0003677">
    <property type="term" value="F:DNA binding"/>
    <property type="evidence" value="ECO:0007669"/>
    <property type="project" value="UniProtKB-UniRule"/>
</dbReference>
<dbReference type="AlphaFoldDB" id="A0A9Q1I2T9"/>
<accession>A0A9Q1I2T9</accession>
<dbReference type="Gene3D" id="1.10.30.10">
    <property type="entry name" value="High mobility group box domain"/>
    <property type="match status" value="1"/>
</dbReference>
<dbReference type="PANTHER" id="PTHR47279:SF1">
    <property type="entry name" value="TRANSCRIPTION FACTOR SOX-30"/>
    <property type="match status" value="1"/>
</dbReference>
<evidence type="ECO:0000313" key="4">
    <source>
        <dbReference type="Proteomes" id="UP001152803"/>
    </source>
</evidence>
<dbReference type="InterPro" id="IPR036910">
    <property type="entry name" value="HMG_box_dom_sf"/>
</dbReference>
<keyword evidence="1" id="KW-0539">Nucleus</keyword>
<keyword evidence="1" id="KW-0238">DNA-binding</keyword>
<comment type="caution">
    <text evidence="3">The sequence shown here is derived from an EMBL/GenBank/DDBJ whole genome shotgun (WGS) entry which is preliminary data.</text>
</comment>
<dbReference type="SUPFAM" id="SSF47095">
    <property type="entry name" value="HMG-box"/>
    <property type="match status" value="1"/>
</dbReference>
<dbReference type="OrthoDB" id="6247875at2759"/>
<protein>
    <recommendedName>
        <fullName evidence="2">HMG box domain-containing protein</fullName>
    </recommendedName>
</protein>
<proteinExistence type="predicted"/>
<evidence type="ECO:0000256" key="1">
    <source>
        <dbReference type="PROSITE-ProRule" id="PRU00267"/>
    </source>
</evidence>
<dbReference type="EMBL" id="JAFJMO010000003">
    <property type="protein sequence ID" value="KAJ8281517.1"/>
    <property type="molecule type" value="Genomic_DNA"/>
</dbReference>
<reference evidence="3" key="1">
    <citation type="journal article" date="2023" name="Science">
        <title>Genome structures resolve the early diversification of teleost fishes.</title>
        <authorList>
            <person name="Parey E."/>
            <person name="Louis A."/>
            <person name="Montfort J."/>
            <person name="Bouchez O."/>
            <person name="Roques C."/>
            <person name="Iampietro C."/>
            <person name="Lluch J."/>
            <person name="Castinel A."/>
            <person name="Donnadieu C."/>
            <person name="Desvignes T."/>
            <person name="Floi Bucao C."/>
            <person name="Jouanno E."/>
            <person name="Wen M."/>
            <person name="Mejri S."/>
            <person name="Dirks R."/>
            <person name="Jansen H."/>
            <person name="Henkel C."/>
            <person name="Chen W.J."/>
            <person name="Zahm M."/>
            <person name="Cabau C."/>
            <person name="Klopp C."/>
            <person name="Thompson A.W."/>
            <person name="Robinson-Rechavi M."/>
            <person name="Braasch I."/>
            <person name="Lecointre G."/>
            <person name="Bobe J."/>
            <person name="Postlethwait J.H."/>
            <person name="Berthelot C."/>
            <person name="Roest Crollius H."/>
            <person name="Guiguen Y."/>
        </authorList>
    </citation>
    <scope>NUCLEOTIDE SEQUENCE</scope>
    <source>
        <strain evidence="3">Concon-B</strain>
    </source>
</reference>
<dbReference type="InterPro" id="IPR052856">
    <property type="entry name" value="SOX30_TF"/>
</dbReference>
<dbReference type="Pfam" id="PF00505">
    <property type="entry name" value="HMG_box"/>
    <property type="match status" value="1"/>
</dbReference>
<feature type="domain" description="HMG box" evidence="2">
    <location>
        <begin position="14"/>
        <end position="82"/>
    </location>
</feature>
<feature type="DNA-binding region" description="HMG box" evidence="1">
    <location>
        <begin position="14"/>
        <end position="82"/>
    </location>
</feature>
<dbReference type="InterPro" id="IPR009071">
    <property type="entry name" value="HMG_box_dom"/>
</dbReference>
<dbReference type="PROSITE" id="PS50118">
    <property type="entry name" value="HMG_BOX_2"/>
    <property type="match status" value="1"/>
</dbReference>
<dbReference type="PANTHER" id="PTHR47279">
    <property type="entry name" value="TRANSCRIPTION FACTOR SOX-30"/>
    <property type="match status" value="1"/>
</dbReference>